<name>A0A7S2TKD7_9EUKA</name>
<feature type="region of interest" description="Disordered" evidence="10">
    <location>
        <begin position="258"/>
        <end position="281"/>
    </location>
</feature>
<reference evidence="12" key="1">
    <citation type="submission" date="2021-01" db="EMBL/GenBank/DDBJ databases">
        <authorList>
            <person name="Corre E."/>
            <person name="Pelletier E."/>
            <person name="Niang G."/>
            <person name="Scheremetjew M."/>
            <person name="Finn R."/>
            <person name="Kale V."/>
            <person name="Holt S."/>
            <person name="Cochrane G."/>
            <person name="Meng A."/>
            <person name="Brown T."/>
            <person name="Cohen L."/>
        </authorList>
    </citation>
    <scope>NUCLEOTIDE SEQUENCE</scope>
    <source>
        <strain evidence="12">CCMP622</strain>
    </source>
</reference>
<keyword evidence="2" id="KW-0479">Metal-binding</keyword>
<dbReference type="PANTHER" id="PTHR45993:SF6">
    <property type="entry name" value="C2H2-TYPE DOMAIN-CONTAINING PROTEIN"/>
    <property type="match status" value="1"/>
</dbReference>
<dbReference type="FunFam" id="3.30.160.60:FF:000446">
    <property type="entry name" value="Zinc finger protein"/>
    <property type="match status" value="1"/>
</dbReference>
<comment type="subcellular location">
    <subcellularLocation>
        <location evidence="1">Nucleus</location>
    </subcellularLocation>
</comment>
<keyword evidence="7" id="KW-0804">Transcription</keyword>
<keyword evidence="4 9" id="KW-0863">Zinc-finger</keyword>
<dbReference type="PANTHER" id="PTHR45993">
    <property type="entry name" value="B-CELL LYMPHOMA/LEUKEMIA 11"/>
    <property type="match status" value="1"/>
</dbReference>
<feature type="domain" description="C2H2-type" evidence="11">
    <location>
        <begin position="59"/>
        <end position="82"/>
    </location>
</feature>
<dbReference type="EMBL" id="HBHP01009217">
    <property type="protein sequence ID" value="CAD9755490.1"/>
    <property type="molecule type" value="Transcribed_RNA"/>
</dbReference>
<evidence type="ECO:0000256" key="6">
    <source>
        <dbReference type="ARBA" id="ARBA00023015"/>
    </source>
</evidence>
<dbReference type="InterPro" id="IPR051497">
    <property type="entry name" value="Dev/Hematopoietic_TF"/>
</dbReference>
<feature type="domain" description="C2H2-type" evidence="11">
    <location>
        <begin position="31"/>
        <end position="58"/>
    </location>
</feature>
<accession>A0A7S2TKD7</accession>
<dbReference type="FunFam" id="3.30.160.60:FF:001818">
    <property type="entry name" value="GDNF-inducible zinc finger protein 1 isoform X1"/>
    <property type="match status" value="1"/>
</dbReference>
<gene>
    <name evidence="12" type="ORF">LSP00402_LOCUS5737</name>
</gene>
<keyword evidence="3" id="KW-0677">Repeat</keyword>
<evidence type="ECO:0000256" key="9">
    <source>
        <dbReference type="PROSITE-ProRule" id="PRU00042"/>
    </source>
</evidence>
<evidence type="ECO:0000256" key="10">
    <source>
        <dbReference type="SAM" id="MobiDB-lite"/>
    </source>
</evidence>
<keyword evidence="8" id="KW-0539">Nucleus</keyword>
<dbReference type="InterPro" id="IPR036236">
    <property type="entry name" value="Znf_C2H2_sf"/>
</dbReference>
<evidence type="ECO:0000256" key="7">
    <source>
        <dbReference type="ARBA" id="ARBA00023163"/>
    </source>
</evidence>
<dbReference type="SMART" id="SM00355">
    <property type="entry name" value="ZnF_C2H2"/>
    <property type="match status" value="2"/>
</dbReference>
<protein>
    <recommendedName>
        <fullName evidence="11">C2H2-type domain-containing protein</fullName>
    </recommendedName>
</protein>
<organism evidence="12">
    <name type="scientific">Lotharella oceanica</name>
    <dbReference type="NCBI Taxonomy" id="641309"/>
    <lineage>
        <taxon>Eukaryota</taxon>
        <taxon>Sar</taxon>
        <taxon>Rhizaria</taxon>
        <taxon>Cercozoa</taxon>
        <taxon>Chlorarachniophyceae</taxon>
        <taxon>Lotharella</taxon>
    </lineage>
</organism>
<evidence type="ECO:0000256" key="8">
    <source>
        <dbReference type="ARBA" id="ARBA00023242"/>
    </source>
</evidence>
<evidence type="ECO:0000256" key="1">
    <source>
        <dbReference type="ARBA" id="ARBA00004123"/>
    </source>
</evidence>
<feature type="compositionally biased region" description="Polar residues" evidence="10">
    <location>
        <begin position="258"/>
        <end position="267"/>
    </location>
</feature>
<dbReference type="PROSITE" id="PS00028">
    <property type="entry name" value="ZINC_FINGER_C2H2_1"/>
    <property type="match status" value="2"/>
</dbReference>
<dbReference type="Pfam" id="PF00096">
    <property type="entry name" value="zf-C2H2"/>
    <property type="match status" value="2"/>
</dbReference>
<evidence type="ECO:0000256" key="2">
    <source>
        <dbReference type="ARBA" id="ARBA00022723"/>
    </source>
</evidence>
<dbReference type="InterPro" id="IPR013087">
    <property type="entry name" value="Znf_C2H2_type"/>
</dbReference>
<evidence type="ECO:0000313" key="12">
    <source>
        <dbReference type="EMBL" id="CAD9755490.1"/>
    </source>
</evidence>
<dbReference type="SUPFAM" id="SSF57667">
    <property type="entry name" value="beta-beta-alpha zinc fingers"/>
    <property type="match status" value="1"/>
</dbReference>
<sequence>MTSNSVAVSRAQALTKPVLKTKKTKKQRKRYICQYCNKELSQKCNLESHLRVHTGERPYQCDVCPLAFKHLTNLTRHRKRIHGLVGKVPNAKKKNEAKGAGAMPMISNPTSSMVMMPTMTPQMQAMGKMQMGAAIPSMPSPAQYVPLASNASMVTMHMPGTMMSHPTSSMAPPSQVLHPTRQPMTVPSPSTLAMPLQRVGGMLPMQTVAPVAASGQISMPAEPARAMPLQAARVMPLQTMVMHPQAAQAIVCSTTRKVASTPHNNVHPTPAARAVKPRPQS</sequence>
<dbReference type="GO" id="GO:0003700">
    <property type="term" value="F:DNA-binding transcription factor activity"/>
    <property type="evidence" value="ECO:0007669"/>
    <property type="project" value="TreeGrafter"/>
</dbReference>
<evidence type="ECO:0000256" key="3">
    <source>
        <dbReference type="ARBA" id="ARBA00022737"/>
    </source>
</evidence>
<dbReference type="GO" id="GO:0008270">
    <property type="term" value="F:zinc ion binding"/>
    <property type="evidence" value="ECO:0007669"/>
    <property type="project" value="UniProtKB-KW"/>
</dbReference>
<dbReference type="GO" id="GO:0000978">
    <property type="term" value="F:RNA polymerase II cis-regulatory region sequence-specific DNA binding"/>
    <property type="evidence" value="ECO:0007669"/>
    <property type="project" value="TreeGrafter"/>
</dbReference>
<dbReference type="GO" id="GO:0006357">
    <property type="term" value="P:regulation of transcription by RNA polymerase II"/>
    <property type="evidence" value="ECO:0007669"/>
    <property type="project" value="TreeGrafter"/>
</dbReference>
<dbReference type="AlphaFoldDB" id="A0A7S2TKD7"/>
<evidence type="ECO:0000259" key="11">
    <source>
        <dbReference type="PROSITE" id="PS50157"/>
    </source>
</evidence>
<feature type="region of interest" description="Disordered" evidence="10">
    <location>
        <begin position="164"/>
        <end position="185"/>
    </location>
</feature>
<evidence type="ECO:0000256" key="4">
    <source>
        <dbReference type="ARBA" id="ARBA00022771"/>
    </source>
</evidence>
<dbReference type="PROSITE" id="PS50157">
    <property type="entry name" value="ZINC_FINGER_C2H2_2"/>
    <property type="match status" value="2"/>
</dbReference>
<dbReference type="Gene3D" id="3.30.160.60">
    <property type="entry name" value="Classic Zinc Finger"/>
    <property type="match status" value="2"/>
</dbReference>
<dbReference type="GO" id="GO:0005634">
    <property type="term" value="C:nucleus"/>
    <property type="evidence" value="ECO:0007669"/>
    <property type="project" value="UniProtKB-SubCell"/>
</dbReference>
<evidence type="ECO:0000256" key="5">
    <source>
        <dbReference type="ARBA" id="ARBA00022833"/>
    </source>
</evidence>
<proteinExistence type="predicted"/>
<keyword evidence="5" id="KW-0862">Zinc</keyword>
<keyword evidence="6" id="KW-0805">Transcription regulation</keyword>